<dbReference type="InterPro" id="IPR006120">
    <property type="entry name" value="Resolvase_HTH_dom"/>
</dbReference>
<evidence type="ECO:0000256" key="3">
    <source>
        <dbReference type="ARBA" id="ARBA00023172"/>
    </source>
</evidence>
<dbReference type="PROSITE" id="PS51736">
    <property type="entry name" value="RECOMBINASES_3"/>
    <property type="match status" value="1"/>
</dbReference>
<dbReference type="SUPFAM" id="SSF53041">
    <property type="entry name" value="Resolvase-like"/>
    <property type="match status" value="1"/>
</dbReference>
<dbReference type="EMBL" id="FQZG01000008">
    <property type="protein sequence ID" value="SHI54346.1"/>
    <property type="molecule type" value="Genomic_DNA"/>
</dbReference>
<dbReference type="RefSeq" id="WP_073186041.1">
    <property type="nucleotide sequence ID" value="NZ_FQZG01000008.1"/>
</dbReference>
<keyword evidence="3" id="KW-0233">DNA recombination</keyword>
<dbReference type="Proteomes" id="UP000184512">
    <property type="component" value="Unassembled WGS sequence"/>
</dbReference>
<dbReference type="PANTHER" id="PTHR30461:SF2">
    <property type="entry name" value="SERINE RECOMBINASE PINE-RELATED"/>
    <property type="match status" value="1"/>
</dbReference>
<evidence type="ECO:0000259" key="4">
    <source>
        <dbReference type="PROSITE" id="PS51736"/>
    </source>
</evidence>
<name>A0A1M6BZZ3_9ACTN</name>
<evidence type="ECO:0000256" key="1">
    <source>
        <dbReference type="ARBA" id="ARBA00009913"/>
    </source>
</evidence>
<dbReference type="InterPro" id="IPR050639">
    <property type="entry name" value="SSR_resolvase"/>
</dbReference>
<dbReference type="SUPFAM" id="SSF46689">
    <property type="entry name" value="Homeodomain-like"/>
    <property type="match status" value="1"/>
</dbReference>
<dbReference type="SMART" id="SM00857">
    <property type="entry name" value="Resolvase"/>
    <property type="match status" value="1"/>
</dbReference>
<organism evidence="5 6">
    <name type="scientific">Tessaracoccus bendigoensis DSM 12906</name>
    <dbReference type="NCBI Taxonomy" id="1123357"/>
    <lineage>
        <taxon>Bacteria</taxon>
        <taxon>Bacillati</taxon>
        <taxon>Actinomycetota</taxon>
        <taxon>Actinomycetes</taxon>
        <taxon>Propionibacteriales</taxon>
        <taxon>Propionibacteriaceae</taxon>
        <taxon>Tessaracoccus</taxon>
    </lineage>
</organism>
<dbReference type="CDD" id="cd00569">
    <property type="entry name" value="HTH_Hin_like"/>
    <property type="match status" value="1"/>
</dbReference>
<protein>
    <submittedName>
        <fullName evidence="5">Site-specific DNA recombinase</fullName>
    </submittedName>
</protein>
<dbReference type="InterPro" id="IPR009057">
    <property type="entry name" value="Homeodomain-like_sf"/>
</dbReference>
<dbReference type="Pfam" id="PF00239">
    <property type="entry name" value="Resolvase"/>
    <property type="match status" value="1"/>
</dbReference>
<evidence type="ECO:0000313" key="6">
    <source>
        <dbReference type="Proteomes" id="UP000184512"/>
    </source>
</evidence>
<dbReference type="CDD" id="cd03768">
    <property type="entry name" value="SR_ResInv"/>
    <property type="match status" value="1"/>
</dbReference>
<feature type="domain" description="Resolvase/invertase-type recombinase catalytic" evidence="4">
    <location>
        <begin position="1"/>
        <end position="136"/>
    </location>
</feature>
<accession>A0A1M6BZZ3</accession>
<dbReference type="Pfam" id="PF02796">
    <property type="entry name" value="HTH_7"/>
    <property type="match status" value="1"/>
</dbReference>
<dbReference type="Gene3D" id="1.10.10.60">
    <property type="entry name" value="Homeodomain-like"/>
    <property type="match status" value="1"/>
</dbReference>
<gene>
    <name evidence="5" type="ORF">SAMN02745244_00569</name>
</gene>
<dbReference type="GO" id="GO:0003677">
    <property type="term" value="F:DNA binding"/>
    <property type="evidence" value="ECO:0007669"/>
    <property type="project" value="UniProtKB-KW"/>
</dbReference>
<dbReference type="InterPro" id="IPR036162">
    <property type="entry name" value="Resolvase-like_N_sf"/>
</dbReference>
<keyword evidence="6" id="KW-1185">Reference proteome</keyword>
<dbReference type="STRING" id="1123357.SAMN02745244_00569"/>
<evidence type="ECO:0000313" key="5">
    <source>
        <dbReference type="EMBL" id="SHI54346.1"/>
    </source>
</evidence>
<dbReference type="PANTHER" id="PTHR30461">
    <property type="entry name" value="DNA-INVERTASE FROM LAMBDOID PROPHAGE"/>
    <property type="match status" value="1"/>
</dbReference>
<reference evidence="5 6" key="1">
    <citation type="submission" date="2016-11" db="EMBL/GenBank/DDBJ databases">
        <authorList>
            <person name="Jaros S."/>
            <person name="Januszkiewicz K."/>
            <person name="Wedrychowicz H."/>
        </authorList>
    </citation>
    <scope>NUCLEOTIDE SEQUENCE [LARGE SCALE GENOMIC DNA]</scope>
    <source>
        <strain evidence="5 6">DSM 12906</strain>
    </source>
</reference>
<dbReference type="AlphaFoldDB" id="A0A1M6BZZ3"/>
<dbReference type="InterPro" id="IPR006119">
    <property type="entry name" value="Resolv_N"/>
</dbReference>
<evidence type="ECO:0000256" key="2">
    <source>
        <dbReference type="ARBA" id="ARBA00023125"/>
    </source>
</evidence>
<dbReference type="GO" id="GO:0000150">
    <property type="term" value="F:DNA strand exchange activity"/>
    <property type="evidence" value="ECO:0007669"/>
    <property type="project" value="InterPro"/>
</dbReference>
<dbReference type="Gene3D" id="3.40.50.1390">
    <property type="entry name" value="Resolvase, N-terminal catalytic domain"/>
    <property type="match status" value="1"/>
</dbReference>
<proteinExistence type="inferred from homology"/>
<keyword evidence="2" id="KW-0238">DNA-binding</keyword>
<comment type="similarity">
    <text evidence="1">Belongs to the site-specific recombinase resolvase family.</text>
</comment>
<sequence>MSYLRVSTSRDQSVESQRHAIERAGWAPAKMFLDEGITGRRIDRPGLQSMLEWVRDGDTVVVYSLSRISRSTTDLLGLLERLDRQGVALVSLSESVDTSTPAGRLLVTVLAALSQFEVDTLRDRTLAGLEVARAQGRVGGRPRALTPEEVVMVRGLRASGVPAQSIAVRMGVGRSTVYRALEQ</sequence>